<feature type="region of interest" description="Disordered" evidence="1">
    <location>
        <begin position="418"/>
        <end position="471"/>
    </location>
</feature>
<feature type="compositionally biased region" description="Low complexity" evidence="1">
    <location>
        <begin position="418"/>
        <end position="433"/>
    </location>
</feature>
<dbReference type="Proteomes" id="UP000044602">
    <property type="component" value="Unassembled WGS sequence"/>
</dbReference>
<sequence>MASVSHTRACATTPPAPQPQTPPAKDQDDDDDDALVLTRDQLQRLHAFRDALHRCASASERDRLCLALRDQLIDHEGGHEILVACAERLTAKACAEYFQWRVDMAGRPPTPLAVTFREDHVAPWDRFFGLASIGYAARLRCLDALTEVAHRWGRHVVLHYDLVLGGPEYCHHVRLAARVIPTFDKAVVALNRCTKERAATQPPSHPARDISSHIDVEDLQRITQWWENGTYPRKHLCDEDLPPGYGFDDFHLMVPLEHAWPPIKSASSSPVSWPATSLITPVPSIRESVKTAAAAAAPQWSPYRLVPIPREHTTLAPPKTKASASQSTQSSENPAGETRGHHPPPAPPMAADPRCVCPDDVPPMLLLALDIPTAFTPSFATKLTPLLGKLCRPHLQHFAEHTAAAMDVQPHITPTTAIETNATNPTTPAASAAQRTSSFGSVDEHRPKRQRVDDPIPHGTTPQGRALHDRDADEAYRKQVLTELRQKVEDTIFPRSTHGKGTNRLIQELLEKAEPPNTSRDKGAIEMLFCSGDQAEALVDFESPHGAPIVTDGQQQFRWKTRERPIAQFLRRMGNLDRFISVQIPSRSALSESFEVRKLSEVKSRYLADESTDDPWNILDLQSPLPSAILPNFLSGENCQLLLQVRDTVLMEESAERVVASSRQWNEWRNVLEWVLMSQGGHNTAPHTDSHGFSTWITAQEGRIGFGWLSDPTDNERAAWIANPGSYTGGRWRYTVLKPGQTVFFVSGTIHFVFRIRAPQTLALGGHVLQWSGLERWMAIVLTQMRNPSITNEDMGVSAAKYVGVVSRLVVAKVNEDRANGLEIEDRILRFLDSVKAFETAYGQLNKKKRRSPAGSKKRAR</sequence>
<organism evidence="3 4">
    <name type="scientific">Verticillium longisporum</name>
    <name type="common">Verticillium dahliae var. longisporum</name>
    <dbReference type="NCBI Taxonomy" id="100787"/>
    <lineage>
        <taxon>Eukaryota</taxon>
        <taxon>Fungi</taxon>
        <taxon>Dikarya</taxon>
        <taxon>Ascomycota</taxon>
        <taxon>Pezizomycotina</taxon>
        <taxon>Sordariomycetes</taxon>
        <taxon>Hypocreomycetidae</taxon>
        <taxon>Glomerellales</taxon>
        <taxon>Plectosphaerellaceae</taxon>
        <taxon>Verticillium</taxon>
    </lineage>
</organism>
<keyword evidence="4" id="KW-1185">Reference proteome</keyword>
<dbReference type="SUPFAM" id="SSF51197">
    <property type="entry name" value="Clavaminate synthase-like"/>
    <property type="match status" value="1"/>
</dbReference>
<evidence type="ECO:0000256" key="1">
    <source>
        <dbReference type="SAM" id="MobiDB-lite"/>
    </source>
</evidence>
<feature type="region of interest" description="Disordered" evidence="1">
    <location>
        <begin position="314"/>
        <end position="354"/>
    </location>
</feature>
<dbReference type="Gene3D" id="2.60.120.650">
    <property type="entry name" value="Cupin"/>
    <property type="match status" value="1"/>
</dbReference>
<feature type="region of interest" description="Disordered" evidence="1">
    <location>
        <begin position="1"/>
        <end position="31"/>
    </location>
</feature>
<dbReference type="InterPro" id="IPR003347">
    <property type="entry name" value="JmjC_dom"/>
</dbReference>
<gene>
    <name evidence="3" type="ORF">BN1708_001942</name>
</gene>
<evidence type="ECO:0000313" key="4">
    <source>
        <dbReference type="Proteomes" id="UP000044602"/>
    </source>
</evidence>
<feature type="compositionally biased region" description="Basic and acidic residues" evidence="1">
    <location>
        <begin position="442"/>
        <end position="456"/>
    </location>
</feature>
<dbReference type="AlphaFoldDB" id="A0A0G4KDQ9"/>
<dbReference type="EMBL" id="CVQH01000002">
    <property type="protein sequence ID" value="CRJ81646.1"/>
    <property type="molecule type" value="Genomic_DNA"/>
</dbReference>
<proteinExistence type="predicted"/>
<reference evidence="3 4" key="1">
    <citation type="submission" date="2015-05" db="EMBL/GenBank/DDBJ databases">
        <authorList>
            <person name="Wang D.B."/>
            <person name="Wang M."/>
        </authorList>
    </citation>
    <scope>NUCLEOTIDE SEQUENCE [LARGE SCALE GENOMIC DNA]</scope>
    <source>
        <strain evidence="3">VL1</strain>
    </source>
</reference>
<protein>
    <recommendedName>
        <fullName evidence="2">JmjC domain-containing protein</fullName>
    </recommendedName>
</protein>
<accession>A0A0G4KDQ9</accession>
<feature type="domain" description="JmjC" evidence="2">
    <location>
        <begin position="653"/>
        <end position="785"/>
    </location>
</feature>
<name>A0A0G4KDQ9_VERLO</name>
<evidence type="ECO:0000313" key="3">
    <source>
        <dbReference type="EMBL" id="CRJ81646.1"/>
    </source>
</evidence>
<dbReference type="PROSITE" id="PS51184">
    <property type="entry name" value="JMJC"/>
    <property type="match status" value="1"/>
</dbReference>
<evidence type="ECO:0000259" key="2">
    <source>
        <dbReference type="PROSITE" id="PS51184"/>
    </source>
</evidence>
<dbReference type="STRING" id="100787.A0A0G4KDQ9"/>
<feature type="compositionally biased region" description="Low complexity" evidence="1">
    <location>
        <begin position="319"/>
        <end position="331"/>
    </location>
</feature>